<name>A0ABM8HW03_9BACT</name>
<reference evidence="2 3" key="1">
    <citation type="journal article" date="2016" name="C (Basel)">
        <title>Selective Growth of and Electricity Production by Marine Exoelectrogenic Bacteria in Self-Aggregated Hydrogel of Microbially Reduced Graphene Oxide.</title>
        <authorList>
            <person name="Yoshida N."/>
            <person name="Goto Y."/>
            <person name="Miyata Y."/>
        </authorList>
    </citation>
    <scope>NUCLEOTIDE SEQUENCE [LARGE SCALE GENOMIC DNA]</scope>
    <source>
        <strain evidence="2 3">NIT-T3</strain>
    </source>
</reference>
<reference evidence="2 3" key="2">
    <citation type="journal article" date="2021" name="Int. J. Syst. Evol. Microbiol.">
        <title>Isolation and Polyphasic Characterization of Desulfuromonas versatilis sp. Nov., an Electrogenic Bacteria Capable of Versatile Metabolism Isolated from a Graphene Oxide-Reducing Enrichment Culture.</title>
        <authorList>
            <person name="Xie L."/>
            <person name="Yoshida N."/>
            <person name="Ishii S."/>
            <person name="Meng L."/>
        </authorList>
    </citation>
    <scope>NUCLEOTIDE SEQUENCE [LARGE SCALE GENOMIC DNA]</scope>
    <source>
        <strain evidence="2 3">NIT-T3</strain>
    </source>
</reference>
<keyword evidence="3" id="KW-1185">Reference proteome</keyword>
<sequence>MPAAAMNLHLPHPMPPMVLKFHLQVMMAVIAIAMVMIEEQVAVVVTATIVQRDAAMAAVVFNLELAVVPRAVPAMVVPSAPARMAPAVAGPAALGQGYRDQAKNQNQQNNQDFFDARHGNSPQSIGCVPDAGIDICLKYEPLRNIFNRPPIWVASGCNPCPLGH</sequence>
<feature type="transmembrane region" description="Helical" evidence="1">
    <location>
        <begin position="21"/>
        <end position="37"/>
    </location>
</feature>
<dbReference type="Proteomes" id="UP001319827">
    <property type="component" value="Chromosome"/>
</dbReference>
<evidence type="ECO:0000256" key="1">
    <source>
        <dbReference type="SAM" id="Phobius"/>
    </source>
</evidence>
<protein>
    <submittedName>
        <fullName evidence="2">Uncharacterized protein</fullName>
    </submittedName>
</protein>
<keyword evidence="1" id="KW-1133">Transmembrane helix</keyword>
<keyword evidence="1" id="KW-0472">Membrane</keyword>
<gene>
    <name evidence="2" type="ORF">DESUT3_17720</name>
</gene>
<evidence type="ECO:0000313" key="3">
    <source>
        <dbReference type="Proteomes" id="UP001319827"/>
    </source>
</evidence>
<dbReference type="EMBL" id="AP024355">
    <property type="protein sequence ID" value="BCR04703.1"/>
    <property type="molecule type" value="Genomic_DNA"/>
</dbReference>
<keyword evidence="1" id="KW-0812">Transmembrane</keyword>
<evidence type="ECO:0000313" key="2">
    <source>
        <dbReference type="EMBL" id="BCR04703.1"/>
    </source>
</evidence>
<organism evidence="2 3">
    <name type="scientific">Desulfuromonas versatilis</name>
    <dbReference type="NCBI Taxonomy" id="2802975"/>
    <lineage>
        <taxon>Bacteria</taxon>
        <taxon>Pseudomonadati</taxon>
        <taxon>Thermodesulfobacteriota</taxon>
        <taxon>Desulfuromonadia</taxon>
        <taxon>Desulfuromonadales</taxon>
        <taxon>Desulfuromonadaceae</taxon>
        <taxon>Desulfuromonas</taxon>
    </lineage>
</organism>
<accession>A0ABM8HW03</accession>
<proteinExistence type="predicted"/>